<dbReference type="EMBL" id="JAKGAQ010000005">
    <property type="protein sequence ID" value="MCF2872841.1"/>
    <property type="molecule type" value="Genomic_DNA"/>
</dbReference>
<dbReference type="SUPFAM" id="SSF56925">
    <property type="entry name" value="OMPA-like"/>
    <property type="match status" value="1"/>
</dbReference>
<organism evidence="4 5">
    <name type="scientific">Octadecabacter dasysiphoniae</name>
    <dbReference type="NCBI Taxonomy" id="2909341"/>
    <lineage>
        <taxon>Bacteria</taxon>
        <taxon>Pseudomonadati</taxon>
        <taxon>Pseudomonadota</taxon>
        <taxon>Alphaproteobacteria</taxon>
        <taxon>Rhodobacterales</taxon>
        <taxon>Roseobacteraceae</taxon>
        <taxon>Octadecabacter</taxon>
    </lineage>
</organism>
<name>A0ABS9CZZ2_9RHOB</name>
<protein>
    <submittedName>
        <fullName evidence="4">Outer membrane beta-barrel protein</fullName>
    </submittedName>
</protein>
<gene>
    <name evidence="4" type="ORF">L0664_17370</name>
</gene>
<sequence length="197" mass="20332">MKRTFLATPALLTLALAAGPALAGNIDEPIITPAPAPMAAPVIIDTGSDWTGFYAGGSLGYADVSDTTAAFDADGATYGIHGGYDYDFGSFILGGELEFSGFDVEDGANSISSVARAKLRAGYDAGAFMPYITAGVAEVDVDGLDVTDTGAVYGLGLDYSYNDRVRIGGEILQHEFDDVGGLDVDATTAAVRVSFDF</sequence>
<evidence type="ECO:0000313" key="5">
    <source>
        <dbReference type="Proteomes" id="UP001200557"/>
    </source>
</evidence>
<evidence type="ECO:0000313" key="4">
    <source>
        <dbReference type="EMBL" id="MCF2872841.1"/>
    </source>
</evidence>
<dbReference type="InterPro" id="IPR027385">
    <property type="entry name" value="Beta-barrel_OMP"/>
</dbReference>
<dbReference type="InterPro" id="IPR011250">
    <property type="entry name" value="OMP/PagP_B-barrel"/>
</dbReference>
<proteinExistence type="predicted"/>
<feature type="domain" description="Outer membrane protein beta-barrel" evidence="3">
    <location>
        <begin position="40"/>
        <end position="197"/>
    </location>
</feature>
<keyword evidence="5" id="KW-1185">Reference proteome</keyword>
<dbReference type="Pfam" id="PF13505">
    <property type="entry name" value="OMP_b-brl"/>
    <property type="match status" value="1"/>
</dbReference>
<keyword evidence="1 2" id="KW-0732">Signal</keyword>
<dbReference type="RefSeq" id="WP_235227165.1">
    <property type="nucleotide sequence ID" value="NZ_JAKGAQ010000005.1"/>
</dbReference>
<accession>A0ABS9CZZ2</accession>
<feature type="signal peptide" evidence="2">
    <location>
        <begin position="1"/>
        <end position="23"/>
    </location>
</feature>
<reference evidence="4 5" key="1">
    <citation type="submission" date="2022-01" db="EMBL/GenBank/DDBJ databases">
        <title>Octadecabacter sp. nov., isolated from a marine alga.</title>
        <authorList>
            <person name="Jin M.S."/>
            <person name="Kim H.M."/>
            <person name="Han D.M."/>
            <person name="Jung J.J."/>
            <person name="Jeon C.O."/>
        </authorList>
    </citation>
    <scope>NUCLEOTIDE SEQUENCE [LARGE SCALE GENOMIC DNA]</scope>
    <source>
        <strain evidence="4 5">G9-8</strain>
    </source>
</reference>
<evidence type="ECO:0000256" key="1">
    <source>
        <dbReference type="ARBA" id="ARBA00022729"/>
    </source>
</evidence>
<comment type="caution">
    <text evidence="4">The sequence shown here is derived from an EMBL/GenBank/DDBJ whole genome shotgun (WGS) entry which is preliminary data.</text>
</comment>
<dbReference type="Proteomes" id="UP001200557">
    <property type="component" value="Unassembled WGS sequence"/>
</dbReference>
<evidence type="ECO:0000259" key="3">
    <source>
        <dbReference type="Pfam" id="PF13505"/>
    </source>
</evidence>
<feature type="chain" id="PRO_5045169082" evidence="2">
    <location>
        <begin position="24"/>
        <end position="197"/>
    </location>
</feature>
<evidence type="ECO:0000256" key="2">
    <source>
        <dbReference type="SAM" id="SignalP"/>
    </source>
</evidence>
<dbReference type="Gene3D" id="2.40.160.20">
    <property type="match status" value="1"/>
</dbReference>